<dbReference type="AlphaFoldDB" id="A0A139GZ69"/>
<feature type="compositionally biased region" description="Basic and acidic residues" evidence="2">
    <location>
        <begin position="215"/>
        <end position="227"/>
    </location>
</feature>
<reference evidence="3 4" key="1">
    <citation type="submission" date="2015-07" db="EMBL/GenBank/DDBJ databases">
        <title>Comparative genomics of the Sigatoka disease complex on banana suggests a link between parallel evolutionary changes in Pseudocercospora fijiensis and Pseudocercospora eumusae and increased virulence on the banana host.</title>
        <authorList>
            <person name="Chang T.-C."/>
            <person name="Salvucci A."/>
            <person name="Crous P.W."/>
            <person name="Stergiopoulos I."/>
        </authorList>
    </citation>
    <scope>NUCLEOTIDE SEQUENCE [LARGE SCALE GENOMIC DNA]</scope>
    <source>
        <strain evidence="3 4">CBS 114824</strain>
    </source>
</reference>
<evidence type="ECO:0000256" key="2">
    <source>
        <dbReference type="SAM" id="MobiDB-lite"/>
    </source>
</evidence>
<feature type="compositionally biased region" description="Polar residues" evidence="2">
    <location>
        <begin position="424"/>
        <end position="440"/>
    </location>
</feature>
<protein>
    <submittedName>
        <fullName evidence="3">Uncharacterized protein</fullName>
    </submittedName>
</protein>
<evidence type="ECO:0000313" key="3">
    <source>
        <dbReference type="EMBL" id="KXS95469.1"/>
    </source>
</evidence>
<feature type="region of interest" description="Disordered" evidence="2">
    <location>
        <begin position="852"/>
        <end position="893"/>
    </location>
</feature>
<sequence>MDTLPDTLANDQTRDLEDARNNIRDGEDRPADDRNLQEAEMEELKQQDSGSIDEEDEDSRSDEMEGIETQVNSKEEDEAGSDDGDSDASSEYEEIDPEMGPLAANRPAGPLSEAQREYNSFVTASSPIEANHMASGSAPHFPDSQADPEPEEDRPRTPEDQVAITEVEPDFTPRTARRLKKERERGYDRRFRPRSAVAFANNTIASPRFPALLDQARRQADAEEARLRRQARAIPAPLSWNGHEDRGCPRADPSNQTDSGSSRSPSPMRSGIASQGPENETSQGDEIDSAPSSAFSDDSDSDDDDDDTPSVEVESDEDEQSHEPQDDSSQGGDLTASIAAATVEPDSDRGPETLPSGESLGSPSLFAQVGATLAVPTENIISTPPLSPVRTEFAKLESVPEEPDDSPLNPFEYYPRFADANDSPEVSPQFGESESTNTKGKTPLYLLQYSGESAAPKRGESSDDIKESSRRSQQHRDKALLRLVHELKDQFLAQLPRENVDNIQLQLSTAIEERDRQTEKSERYKEACEKLKKQVHAAQEKANQFDTYVDDLQDRVQSLEGERRVLKYKNASLEKAVAENKVVDAAQRKDIYDYREMNRNLCEHIEKLNHREDPQDYKRRFETQREVIADLEEELQHVSADLRKQERQHKIEIQEQRDQFANSQSEVKVWMEQHVSEYKRTLEEKDNEIEELKLQLSAATHRTASENDIPAITVQRVPERVKAQPGNIDAVLANASYNAKPPQPLPAPPLPGVPEPKLAKSPLSPLPIAPSDPQPWQDRVRDWRQTPEWQAQREALRQRRLAEAAHEEQYQSVKRAAYAVTFEKALPEREGDEGLTEKKNRLAFYENIRIRPKLQAEKPAPSPVAQSETQRPALSPMVQPEPKSEVSPSTADPLSVLDSASFLRTPLHVRGYERVSDFWED</sequence>
<feature type="coiled-coil region" evidence="1">
    <location>
        <begin position="500"/>
        <end position="588"/>
    </location>
</feature>
<feature type="compositionally biased region" description="Low complexity" evidence="2">
    <location>
        <begin position="354"/>
        <end position="363"/>
    </location>
</feature>
<organism evidence="3 4">
    <name type="scientific">Pseudocercospora eumusae</name>
    <dbReference type="NCBI Taxonomy" id="321146"/>
    <lineage>
        <taxon>Eukaryota</taxon>
        <taxon>Fungi</taxon>
        <taxon>Dikarya</taxon>
        <taxon>Ascomycota</taxon>
        <taxon>Pezizomycotina</taxon>
        <taxon>Dothideomycetes</taxon>
        <taxon>Dothideomycetidae</taxon>
        <taxon>Mycosphaerellales</taxon>
        <taxon>Mycosphaerellaceae</taxon>
        <taxon>Pseudocercospora</taxon>
    </lineage>
</organism>
<feature type="compositionally biased region" description="Acidic residues" evidence="2">
    <location>
        <begin position="51"/>
        <end position="66"/>
    </location>
</feature>
<comment type="caution">
    <text evidence="3">The sequence shown here is derived from an EMBL/GenBank/DDBJ whole genome shotgun (WGS) entry which is preliminary data.</text>
</comment>
<gene>
    <name evidence="3" type="ORF">AC578_6865</name>
</gene>
<name>A0A139GZ69_9PEZI</name>
<feature type="compositionally biased region" description="Acidic residues" evidence="2">
    <location>
        <begin position="297"/>
        <end position="320"/>
    </location>
</feature>
<keyword evidence="1" id="KW-0175">Coiled coil</keyword>
<dbReference type="Proteomes" id="UP000070133">
    <property type="component" value="Unassembled WGS sequence"/>
</dbReference>
<dbReference type="OrthoDB" id="10488943at2759"/>
<dbReference type="EMBL" id="LFZN01000214">
    <property type="protein sequence ID" value="KXS95469.1"/>
    <property type="molecule type" value="Genomic_DNA"/>
</dbReference>
<feature type="region of interest" description="Disordered" evidence="2">
    <location>
        <begin position="378"/>
        <end position="477"/>
    </location>
</feature>
<feature type="compositionally biased region" description="Basic and acidic residues" evidence="2">
    <location>
        <begin position="12"/>
        <end position="46"/>
    </location>
</feature>
<feature type="compositionally biased region" description="Acidic residues" evidence="2">
    <location>
        <begin position="75"/>
        <end position="97"/>
    </location>
</feature>
<feature type="compositionally biased region" description="Low complexity" evidence="2">
    <location>
        <begin position="259"/>
        <end position="271"/>
    </location>
</feature>
<accession>A0A139GZ69</accession>
<feature type="coiled-coil region" evidence="1">
    <location>
        <begin position="621"/>
        <end position="702"/>
    </location>
</feature>
<feature type="compositionally biased region" description="Basic and acidic residues" evidence="2">
    <location>
        <begin position="181"/>
        <end position="190"/>
    </location>
</feature>
<proteinExistence type="predicted"/>
<feature type="region of interest" description="Disordered" evidence="2">
    <location>
        <begin position="215"/>
        <end position="363"/>
    </location>
</feature>
<feature type="compositionally biased region" description="Polar residues" evidence="2">
    <location>
        <begin position="272"/>
        <end position="282"/>
    </location>
</feature>
<feature type="compositionally biased region" description="Basic and acidic residues" evidence="2">
    <location>
        <begin position="455"/>
        <end position="477"/>
    </location>
</feature>
<feature type="compositionally biased region" description="Polar residues" evidence="2">
    <location>
        <begin position="117"/>
        <end position="128"/>
    </location>
</feature>
<feature type="region of interest" description="Disordered" evidence="2">
    <location>
        <begin position="1"/>
        <end position="195"/>
    </location>
</feature>
<keyword evidence="4" id="KW-1185">Reference proteome</keyword>
<evidence type="ECO:0000256" key="1">
    <source>
        <dbReference type="SAM" id="Coils"/>
    </source>
</evidence>
<evidence type="ECO:0000313" key="4">
    <source>
        <dbReference type="Proteomes" id="UP000070133"/>
    </source>
</evidence>